<feature type="binding site" evidence="4">
    <location>
        <position position="412"/>
    </location>
    <ligand>
        <name>substrate</name>
    </ligand>
</feature>
<evidence type="ECO:0000256" key="6">
    <source>
        <dbReference type="SAM" id="MobiDB-lite"/>
    </source>
</evidence>
<dbReference type="Gene3D" id="3.40.50.1820">
    <property type="entry name" value="alpha/beta hydrolase"/>
    <property type="match status" value="1"/>
</dbReference>
<evidence type="ECO:0000313" key="9">
    <source>
        <dbReference type="Proteomes" id="UP000199079"/>
    </source>
</evidence>
<sequence length="466" mass="49861">MTTTPHDSGIASLGEFTFECGRSIPELRIAYETYGEFDGDNAVLVCHALTGSQNVARTPEVPDSTTEDAAADGDADADENGDAGSAGDADASTADDAGDADEASPNQAGQARAWWDDVVGPGKAIDTTEYYVVCANVPGSCYGSSGPASRRPDDVDPDREVDHDRWALDFPPVQVADWTRAQRRLLDHLGVGRLRAVVGGSVGGMNVLDWGKRYPDDADYLIVIAAAARLDPQCLALDAIARRAIRSDPNWNGGDYYGDRPTPDTGLGLARQIGHVMYLSKSSMDRKFGRRSAGRDSLTRGEGLDVPENPTAAFFPYREVESYLDYNAGSFAERFDANSYLYLTRAMDEYDLAGGYADDADALAAFTGEALVMSFSQDWHFTVDQSADLADAFRESDVPVAHHLVDSDHGHDAFLVEPESVGPPVRDFLRSGTDGKSVVDAAEPDEPVADGSGTSHAPVHSSLFSG</sequence>
<evidence type="ECO:0000256" key="1">
    <source>
        <dbReference type="ARBA" id="ARBA00003082"/>
    </source>
</evidence>
<dbReference type="GO" id="GO:0009092">
    <property type="term" value="P:homoserine metabolic process"/>
    <property type="evidence" value="ECO:0007669"/>
    <property type="project" value="TreeGrafter"/>
</dbReference>
<dbReference type="EMBL" id="FNPC01000008">
    <property type="protein sequence ID" value="SDY69949.1"/>
    <property type="molecule type" value="Genomic_DNA"/>
</dbReference>
<keyword evidence="4" id="KW-0028">Amino-acid biosynthesis</keyword>
<evidence type="ECO:0000259" key="7">
    <source>
        <dbReference type="Pfam" id="PF00561"/>
    </source>
</evidence>
<name>A0A1H3M126_9EURY</name>
<dbReference type="RefSeq" id="WP_092733994.1">
    <property type="nucleotide sequence ID" value="NZ_FNPC01000008.1"/>
</dbReference>
<dbReference type="GO" id="GO:0004414">
    <property type="term" value="F:homoserine O-acetyltransferase activity"/>
    <property type="evidence" value="ECO:0007669"/>
    <property type="project" value="UniProtKB-UniRule"/>
</dbReference>
<keyword evidence="4" id="KW-0486">Methionine biosynthesis</keyword>
<dbReference type="UniPathway" id="UPA00051">
    <property type="reaction ID" value="UER00074"/>
</dbReference>
<dbReference type="AlphaFoldDB" id="A0A1H3M126"/>
<feature type="active site" evidence="4 5">
    <location>
        <position position="378"/>
    </location>
</feature>
<feature type="domain" description="AB hydrolase-1" evidence="7">
    <location>
        <begin position="123"/>
        <end position="418"/>
    </location>
</feature>
<dbReference type="SUPFAM" id="SSF53474">
    <property type="entry name" value="alpha/beta-Hydrolases"/>
    <property type="match status" value="1"/>
</dbReference>
<comment type="catalytic activity">
    <reaction evidence="3 4">
        <text>L-homoserine + acetyl-CoA = O-acetyl-L-homoserine + CoA</text>
        <dbReference type="Rhea" id="RHEA:13701"/>
        <dbReference type="ChEBI" id="CHEBI:57287"/>
        <dbReference type="ChEBI" id="CHEBI:57288"/>
        <dbReference type="ChEBI" id="CHEBI:57476"/>
        <dbReference type="ChEBI" id="CHEBI:57716"/>
        <dbReference type="EC" id="2.3.1.31"/>
    </reaction>
</comment>
<comment type="pathway">
    <text evidence="4">Amino-acid biosynthesis; L-methionine biosynthesis via de novo pathway; O-acetyl-L-homoserine from L-homoserine: step 1/1.</text>
</comment>
<feature type="active site" description="Nucleophile" evidence="4 5">
    <location>
        <position position="201"/>
    </location>
</feature>
<dbReference type="OrthoDB" id="295172at2157"/>
<dbReference type="InterPro" id="IPR008220">
    <property type="entry name" value="HAT_MetX-like"/>
</dbReference>
<feature type="region of interest" description="Disordered" evidence="6">
    <location>
        <begin position="432"/>
        <end position="466"/>
    </location>
</feature>
<comment type="subunit">
    <text evidence="4">Homodimer.</text>
</comment>
<dbReference type="NCBIfam" id="TIGR01392">
    <property type="entry name" value="homoserO_Ac_trn"/>
    <property type="match status" value="1"/>
</dbReference>
<evidence type="ECO:0000256" key="2">
    <source>
        <dbReference type="ARBA" id="ARBA00022679"/>
    </source>
</evidence>
<dbReference type="PANTHER" id="PTHR32268:SF11">
    <property type="entry name" value="HOMOSERINE O-ACETYLTRANSFERASE"/>
    <property type="match status" value="1"/>
</dbReference>
<evidence type="ECO:0000256" key="3">
    <source>
        <dbReference type="ARBA" id="ARBA00049043"/>
    </source>
</evidence>
<dbReference type="GO" id="GO:0005737">
    <property type="term" value="C:cytoplasm"/>
    <property type="evidence" value="ECO:0007669"/>
    <property type="project" value="UniProtKB-SubCell"/>
</dbReference>
<dbReference type="PANTHER" id="PTHR32268">
    <property type="entry name" value="HOMOSERINE O-ACETYLTRANSFERASE"/>
    <property type="match status" value="1"/>
</dbReference>
<accession>A0A1H3M126</accession>
<dbReference type="PIRSF" id="PIRSF000443">
    <property type="entry name" value="Homoser_Ac_trans"/>
    <property type="match status" value="1"/>
</dbReference>
<dbReference type="NCBIfam" id="NF001209">
    <property type="entry name" value="PRK00175.1"/>
    <property type="match status" value="1"/>
</dbReference>
<feature type="compositionally biased region" description="Low complexity" evidence="6">
    <location>
        <begin position="82"/>
        <end position="95"/>
    </location>
</feature>
<keyword evidence="4" id="KW-0963">Cytoplasm</keyword>
<gene>
    <name evidence="4" type="primary">metXA</name>
    <name evidence="8" type="ORF">SAMN05216564_10879</name>
</gene>
<dbReference type="GO" id="GO:0009086">
    <property type="term" value="P:methionine biosynthetic process"/>
    <property type="evidence" value="ECO:0007669"/>
    <property type="project" value="UniProtKB-UniRule"/>
</dbReference>
<feature type="compositionally biased region" description="Acidic residues" evidence="6">
    <location>
        <begin position="65"/>
        <end position="81"/>
    </location>
</feature>
<organism evidence="8 9">
    <name type="scientific">Halopenitus persicus</name>
    <dbReference type="NCBI Taxonomy" id="1048396"/>
    <lineage>
        <taxon>Archaea</taxon>
        <taxon>Methanobacteriati</taxon>
        <taxon>Methanobacteriota</taxon>
        <taxon>Stenosarchaea group</taxon>
        <taxon>Halobacteria</taxon>
        <taxon>Halobacteriales</taxon>
        <taxon>Haloferacaceae</taxon>
        <taxon>Halopenitus</taxon>
    </lineage>
</organism>
<dbReference type="HAMAP" id="MF_00296">
    <property type="entry name" value="MetX_acyltransf"/>
    <property type="match status" value="1"/>
</dbReference>
<comment type="caution">
    <text evidence="4">Lacks conserved residue(s) required for the propagation of feature annotation.</text>
</comment>
<comment type="similarity">
    <text evidence="4">Belongs to the AB hydrolase superfamily. MetX family.</text>
</comment>
<dbReference type="Pfam" id="PF00561">
    <property type="entry name" value="Abhydrolase_1"/>
    <property type="match status" value="1"/>
</dbReference>
<proteinExistence type="inferred from homology"/>
<evidence type="ECO:0000256" key="4">
    <source>
        <dbReference type="HAMAP-Rule" id="MF_00296"/>
    </source>
</evidence>
<dbReference type="InterPro" id="IPR029058">
    <property type="entry name" value="AB_hydrolase_fold"/>
</dbReference>
<dbReference type="EC" id="2.3.1.31" evidence="4"/>
<feature type="active site" evidence="4 5">
    <location>
        <position position="411"/>
    </location>
</feature>
<comment type="function">
    <text evidence="1 4">Transfers an acetyl group from acetyl-CoA to L-homoserine, forming acetyl-L-homoserine.</text>
</comment>
<dbReference type="Proteomes" id="UP000199079">
    <property type="component" value="Unassembled WGS sequence"/>
</dbReference>
<dbReference type="InterPro" id="IPR000073">
    <property type="entry name" value="AB_hydrolase_1"/>
</dbReference>
<evidence type="ECO:0000313" key="8">
    <source>
        <dbReference type="EMBL" id="SDY69949.1"/>
    </source>
</evidence>
<keyword evidence="4" id="KW-0012">Acyltransferase</keyword>
<evidence type="ECO:0000256" key="5">
    <source>
        <dbReference type="PIRSR" id="PIRSR000443-1"/>
    </source>
</evidence>
<feature type="region of interest" description="Disordered" evidence="6">
    <location>
        <begin position="55"/>
        <end position="114"/>
    </location>
</feature>
<protein>
    <recommendedName>
        <fullName evidence="4">Homoserine O-acetyltransferase</fullName>
        <shortName evidence="4">HAT</shortName>
        <ecNumber evidence="4">2.3.1.31</ecNumber>
    </recommendedName>
    <alternativeName>
        <fullName evidence="4">Homoserine transacetylase</fullName>
        <shortName evidence="4">HTA</shortName>
    </alternativeName>
</protein>
<feature type="binding site" evidence="4">
    <location>
        <position position="271"/>
    </location>
    <ligand>
        <name>substrate</name>
    </ligand>
</feature>
<reference evidence="9" key="1">
    <citation type="submission" date="2016-10" db="EMBL/GenBank/DDBJ databases">
        <authorList>
            <person name="Varghese N."/>
            <person name="Submissions S."/>
        </authorList>
    </citation>
    <scope>NUCLEOTIDE SEQUENCE [LARGE SCALE GENOMIC DNA]</scope>
    <source>
        <strain evidence="9">DC30,IBRC 10041,KCTC 4046</strain>
    </source>
</reference>
<comment type="subcellular location">
    <subcellularLocation>
        <location evidence="4">Cytoplasm</location>
    </subcellularLocation>
</comment>
<keyword evidence="9" id="KW-1185">Reference proteome</keyword>
<keyword evidence="2 4" id="KW-0808">Transferase</keyword>